<keyword evidence="3 13" id="KW-0479">Metal-binding</keyword>
<dbReference type="AlphaFoldDB" id="A0A1M6DNJ2"/>
<protein>
    <recommendedName>
        <fullName evidence="13 14">Multifunctional fusion protein</fullName>
    </recommendedName>
    <domain>
        <recommendedName>
            <fullName evidence="13">Holo-[acyl-carrier-protein] synthase</fullName>
            <shortName evidence="13">Holo-ACP synthase</shortName>
            <ecNumber evidence="13">2.7.8.7</ecNumber>
        </recommendedName>
        <alternativeName>
            <fullName evidence="13">4'-phosphopantetheinyl transferase AcpS</fullName>
        </alternativeName>
    </domain>
    <domain>
        <recommendedName>
            <fullName evidence="14">ADP-dependent (S)-NAD(P)H-hydrate dehydratase</fullName>
            <ecNumber evidence="14">4.2.1.136</ecNumber>
        </recommendedName>
        <alternativeName>
            <fullName evidence="14">ADP-dependent NAD(P)HX dehydratase</fullName>
        </alternativeName>
    </domain>
</protein>
<dbReference type="SUPFAM" id="SSF56214">
    <property type="entry name" value="4'-phosphopantetheinyl transferase"/>
    <property type="match status" value="1"/>
</dbReference>
<evidence type="ECO:0000256" key="14">
    <source>
        <dbReference type="HAMAP-Rule" id="MF_01965"/>
    </source>
</evidence>
<evidence type="ECO:0000256" key="9">
    <source>
        <dbReference type="ARBA" id="ARBA00023027"/>
    </source>
</evidence>
<evidence type="ECO:0000256" key="13">
    <source>
        <dbReference type="HAMAP-Rule" id="MF_00101"/>
    </source>
</evidence>
<dbReference type="InterPro" id="IPR017953">
    <property type="entry name" value="Carbohydrate_kinase_pred_CS"/>
</dbReference>
<keyword evidence="1 13" id="KW-0444">Lipid biosynthesis</keyword>
<evidence type="ECO:0000256" key="2">
    <source>
        <dbReference type="ARBA" id="ARBA00022679"/>
    </source>
</evidence>
<dbReference type="EC" id="4.2.1.136" evidence="14"/>
<evidence type="ECO:0000256" key="3">
    <source>
        <dbReference type="ARBA" id="ARBA00022723"/>
    </source>
</evidence>
<evidence type="ECO:0000313" key="17">
    <source>
        <dbReference type="Proteomes" id="UP000184052"/>
    </source>
</evidence>
<dbReference type="PANTHER" id="PTHR12592:SF0">
    <property type="entry name" value="ATP-DEPENDENT (S)-NAD(P)H-HYDRATE DEHYDRATASE"/>
    <property type="match status" value="1"/>
</dbReference>
<dbReference type="PROSITE" id="PS01050">
    <property type="entry name" value="YJEF_C_2"/>
    <property type="match status" value="1"/>
</dbReference>
<feature type="domain" description="YjeF C-terminal" evidence="15">
    <location>
        <begin position="129"/>
        <end position="410"/>
    </location>
</feature>
<dbReference type="GO" id="GO:0005737">
    <property type="term" value="C:cytoplasm"/>
    <property type="evidence" value="ECO:0007669"/>
    <property type="project" value="UniProtKB-SubCell"/>
</dbReference>
<dbReference type="Pfam" id="PF01256">
    <property type="entry name" value="Carb_kinase"/>
    <property type="match status" value="1"/>
</dbReference>
<keyword evidence="2 13" id="KW-0808">Transferase</keyword>
<dbReference type="HAMAP" id="MF_00101">
    <property type="entry name" value="AcpS"/>
    <property type="match status" value="1"/>
</dbReference>
<comment type="similarity">
    <text evidence="13">Belongs to the P-Pant transferase superfamily. AcpS family.</text>
</comment>
<evidence type="ECO:0000256" key="6">
    <source>
        <dbReference type="ARBA" id="ARBA00022840"/>
    </source>
</evidence>
<accession>A0A1M6DNJ2</accession>
<dbReference type="EC" id="2.7.8.7" evidence="13"/>
<dbReference type="NCBIfam" id="TIGR00196">
    <property type="entry name" value="yjeF_cterm"/>
    <property type="match status" value="1"/>
</dbReference>
<dbReference type="NCBIfam" id="TIGR00556">
    <property type="entry name" value="pantethn_trn"/>
    <property type="match status" value="1"/>
</dbReference>
<feature type="binding site" evidence="14">
    <location>
        <position position="351"/>
    </location>
    <ligand>
        <name>(6S)-NADPHX</name>
        <dbReference type="ChEBI" id="CHEBI:64076"/>
    </ligand>
</feature>
<dbReference type="GO" id="GO:0052855">
    <property type="term" value="F:ADP-dependent NAD(P)H-hydrate dehydratase activity"/>
    <property type="evidence" value="ECO:0007669"/>
    <property type="project" value="UniProtKB-UniRule"/>
</dbReference>
<dbReference type="Proteomes" id="UP000184052">
    <property type="component" value="Unassembled WGS sequence"/>
</dbReference>
<dbReference type="HAMAP" id="MF_01965">
    <property type="entry name" value="NADHX_dehydratase"/>
    <property type="match status" value="1"/>
</dbReference>
<keyword evidence="7 13" id="KW-0460">Magnesium</keyword>
<dbReference type="SUPFAM" id="SSF53613">
    <property type="entry name" value="Ribokinase-like"/>
    <property type="match status" value="1"/>
</dbReference>
<gene>
    <name evidence="13" type="primary">acpS</name>
    <name evidence="14" type="synonym">nnrD</name>
    <name evidence="16" type="ORF">SAMN02745751_00983</name>
</gene>
<dbReference type="Pfam" id="PF01648">
    <property type="entry name" value="ACPS"/>
    <property type="match status" value="1"/>
</dbReference>
<feature type="binding site" evidence="14">
    <location>
        <position position="234"/>
    </location>
    <ligand>
        <name>(6S)-NADPHX</name>
        <dbReference type="ChEBI" id="CHEBI:64076"/>
    </ligand>
</feature>
<dbReference type="InterPro" id="IPR029056">
    <property type="entry name" value="Ribokinase-like"/>
</dbReference>
<keyword evidence="13" id="KW-0963">Cytoplasm</keyword>
<dbReference type="GO" id="GO:0005524">
    <property type="term" value="F:ATP binding"/>
    <property type="evidence" value="ECO:0007669"/>
    <property type="project" value="UniProtKB-KW"/>
</dbReference>
<keyword evidence="10 13" id="KW-0443">Lipid metabolism</keyword>
<feature type="binding site" evidence="14">
    <location>
        <position position="350"/>
    </location>
    <ligand>
        <name>AMP</name>
        <dbReference type="ChEBI" id="CHEBI:456215"/>
    </ligand>
</feature>
<dbReference type="GO" id="GO:0008897">
    <property type="term" value="F:holo-[acyl-carrier-protein] synthase activity"/>
    <property type="evidence" value="ECO:0007669"/>
    <property type="project" value="UniProtKB-UniRule"/>
</dbReference>
<evidence type="ECO:0000256" key="8">
    <source>
        <dbReference type="ARBA" id="ARBA00022857"/>
    </source>
</evidence>
<evidence type="ECO:0000256" key="7">
    <source>
        <dbReference type="ARBA" id="ARBA00022842"/>
    </source>
</evidence>
<reference evidence="16 17" key="1">
    <citation type="submission" date="2016-11" db="EMBL/GenBank/DDBJ databases">
        <authorList>
            <person name="Jaros S."/>
            <person name="Januszkiewicz K."/>
            <person name="Wedrychowicz H."/>
        </authorList>
    </citation>
    <scope>NUCLEOTIDE SEQUENCE [LARGE SCALE GENOMIC DNA]</scope>
    <source>
        <strain evidence="16 17">DSM 17477</strain>
    </source>
</reference>
<dbReference type="InterPro" id="IPR000631">
    <property type="entry name" value="CARKD"/>
</dbReference>
<dbReference type="InterPro" id="IPR037143">
    <property type="entry name" value="4-PPantetheinyl_Trfase_dom_sf"/>
</dbReference>
<dbReference type="InterPro" id="IPR002582">
    <property type="entry name" value="ACPS"/>
</dbReference>
<dbReference type="CDD" id="cd01171">
    <property type="entry name" value="YXKO-related"/>
    <property type="match status" value="1"/>
</dbReference>
<keyword evidence="17" id="KW-1185">Reference proteome</keyword>
<dbReference type="STRING" id="1121476.SAMN02745751_00983"/>
<dbReference type="GO" id="GO:0000287">
    <property type="term" value="F:magnesium ion binding"/>
    <property type="evidence" value="ECO:0007669"/>
    <property type="project" value="UniProtKB-UniRule"/>
</dbReference>
<sequence length="411" mass="44453">MIMISNGIDIVEVKRIEKLIKKEKFLKRIYSESELEYLESRKFKATTAAGIFSAKEAVSKCIGTGIAGFNWDEIVISSDEFGKPHVELLGKALLMAEEMGISDIEVSITHSDEYAAASAIGQMKKNWASIPEPPVKILKRKKDTHKGDYGRIGVLGGKKGMSGAVYMAGQSALKSGSGLVHVLAPEVLHNILAVKFNEVIIEELDFSKDFLSCDDYKNIEKKISEYDSLCIGPGIGRDESTVKLICEVIKMTDVPIVLDADGLNCISENLEVLESRNGDIIVTPHPGEMSRLTGYSISHINENRVEVAREFSLKYGAVTVLKGHNTVVANGDDVYINKTGNPGMATAGSGDVLTGIIGSLVGQGFGLMDSAKLGVYLHGLAGDMAKKKYGEYGLTAMNIIEYIPDAFAAAY</sequence>
<evidence type="ECO:0000313" key="16">
    <source>
        <dbReference type="EMBL" id="SHI74713.1"/>
    </source>
</evidence>
<keyword evidence="6 14" id="KW-0067">ATP-binding</keyword>
<evidence type="ECO:0000259" key="15">
    <source>
        <dbReference type="PROSITE" id="PS51383"/>
    </source>
</evidence>
<comment type="function">
    <text evidence="13">Transfers the 4'-phosphopantetheine moiety from coenzyme A to a Ser of acyl-carrier-protein.</text>
</comment>
<dbReference type="GO" id="GO:0046496">
    <property type="term" value="P:nicotinamide nucleotide metabolic process"/>
    <property type="evidence" value="ECO:0007669"/>
    <property type="project" value="UniProtKB-UniRule"/>
</dbReference>
<evidence type="ECO:0000256" key="12">
    <source>
        <dbReference type="ARBA" id="ARBA00023239"/>
    </source>
</evidence>
<evidence type="ECO:0000256" key="11">
    <source>
        <dbReference type="ARBA" id="ARBA00023160"/>
    </source>
</evidence>
<keyword evidence="12 14" id="KW-0456">Lyase</keyword>
<feature type="binding site" evidence="14">
    <location>
        <begin position="322"/>
        <end position="326"/>
    </location>
    <ligand>
        <name>AMP</name>
        <dbReference type="ChEBI" id="CHEBI:456215"/>
    </ligand>
</feature>
<dbReference type="PANTHER" id="PTHR12592">
    <property type="entry name" value="ATP-DEPENDENT (S)-NAD(P)H-HYDRATE DEHYDRATASE FAMILY MEMBER"/>
    <property type="match status" value="1"/>
</dbReference>
<keyword evidence="5 13" id="KW-0276">Fatty acid metabolism</keyword>
<comment type="subcellular location">
    <subcellularLocation>
        <location evidence="13">Cytoplasm</location>
    </subcellularLocation>
</comment>
<comment type="function">
    <text evidence="14">Catalyzes the dehydration of the S-form of NAD(P)HX at the expense of ADP, which is converted to AMP. Together with NAD(P)HX epimerase, which catalyzes the epimerization of the S- and R-forms, the enzyme allows the repair of both epimers of NAD(P)HX, a damaged form of NAD(P)H that is a result of enzymatic or heat-dependent hydration.</text>
</comment>
<feature type="binding site" evidence="14">
    <location>
        <position position="285"/>
    </location>
    <ligand>
        <name>(6S)-NADPHX</name>
        <dbReference type="ChEBI" id="CHEBI:64076"/>
    </ligand>
</feature>
<comment type="similarity">
    <text evidence="14">Belongs to the NnrD/CARKD family.</text>
</comment>
<evidence type="ECO:0000256" key="4">
    <source>
        <dbReference type="ARBA" id="ARBA00022741"/>
    </source>
</evidence>
<feature type="binding site" evidence="14">
    <location>
        <position position="164"/>
    </location>
    <ligand>
        <name>(6S)-NADPHX</name>
        <dbReference type="ChEBI" id="CHEBI:64076"/>
    </ligand>
</feature>
<comment type="catalytic activity">
    <reaction evidence="14">
        <text>(6S)-NADHX + ADP = AMP + phosphate + NADH + H(+)</text>
        <dbReference type="Rhea" id="RHEA:32223"/>
        <dbReference type="ChEBI" id="CHEBI:15378"/>
        <dbReference type="ChEBI" id="CHEBI:43474"/>
        <dbReference type="ChEBI" id="CHEBI:57945"/>
        <dbReference type="ChEBI" id="CHEBI:64074"/>
        <dbReference type="ChEBI" id="CHEBI:456215"/>
        <dbReference type="ChEBI" id="CHEBI:456216"/>
        <dbReference type="EC" id="4.2.1.136"/>
    </reaction>
</comment>
<feature type="binding site" evidence="13">
    <location>
        <position position="9"/>
    </location>
    <ligand>
        <name>Mg(2+)</name>
        <dbReference type="ChEBI" id="CHEBI:18420"/>
    </ligand>
</feature>
<dbReference type="Gene3D" id="3.40.1190.20">
    <property type="match status" value="1"/>
</dbReference>
<proteinExistence type="inferred from homology"/>
<evidence type="ECO:0000256" key="10">
    <source>
        <dbReference type="ARBA" id="ARBA00023098"/>
    </source>
</evidence>
<keyword evidence="8 14" id="KW-0521">NADP</keyword>
<dbReference type="PROSITE" id="PS51383">
    <property type="entry name" value="YJEF_C_3"/>
    <property type="match status" value="1"/>
</dbReference>
<keyword evidence="4 14" id="KW-0547">Nucleotide-binding</keyword>
<comment type="subunit">
    <text evidence="14">Homotetramer.</text>
</comment>
<dbReference type="InterPro" id="IPR004568">
    <property type="entry name" value="Ppantetheine-prot_Trfase_dom"/>
</dbReference>
<feature type="binding site" evidence="13">
    <location>
        <position position="56"/>
    </location>
    <ligand>
        <name>Mg(2+)</name>
        <dbReference type="ChEBI" id="CHEBI:18420"/>
    </ligand>
</feature>
<evidence type="ECO:0000256" key="1">
    <source>
        <dbReference type="ARBA" id="ARBA00022516"/>
    </source>
</evidence>
<comment type="catalytic activity">
    <reaction evidence="14">
        <text>(6S)-NADPHX + ADP = AMP + phosphate + NADPH + H(+)</text>
        <dbReference type="Rhea" id="RHEA:32235"/>
        <dbReference type="ChEBI" id="CHEBI:15378"/>
        <dbReference type="ChEBI" id="CHEBI:43474"/>
        <dbReference type="ChEBI" id="CHEBI:57783"/>
        <dbReference type="ChEBI" id="CHEBI:64076"/>
        <dbReference type="ChEBI" id="CHEBI:456215"/>
        <dbReference type="ChEBI" id="CHEBI:456216"/>
        <dbReference type="EC" id="4.2.1.136"/>
    </reaction>
</comment>
<comment type="cofactor">
    <cofactor evidence="13">
        <name>Mg(2+)</name>
        <dbReference type="ChEBI" id="CHEBI:18420"/>
    </cofactor>
</comment>
<dbReference type="EMBL" id="FQZL01000006">
    <property type="protein sequence ID" value="SHI74713.1"/>
    <property type="molecule type" value="Genomic_DNA"/>
</dbReference>
<dbReference type="GO" id="GO:0052856">
    <property type="term" value="F:NAD(P)HX epimerase activity"/>
    <property type="evidence" value="ECO:0007669"/>
    <property type="project" value="TreeGrafter"/>
</dbReference>
<dbReference type="Gene3D" id="3.90.470.20">
    <property type="entry name" value="4'-phosphopantetheinyl transferase domain"/>
    <property type="match status" value="1"/>
</dbReference>
<organism evidence="16 17">
    <name type="scientific">Dethiosulfatibacter aminovorans DSM 17477</name>
    <dbReference type="NCBI Taxonomy" id="1121476"/>
    <lineage>
        <taxon>Bacteria</taxon>
        <taxon>Bacillati</taxon>
        <taxon>Bacillota</taxon>
        <taxon>Tissierellia</taxon>
        <taxon>Dethiosulfatibacter</taxon>
    </lineage>
</organism>
<dbReference type="NCBIfam" id="TIGR00516">
    <property type="entry name" value="acpS"/>
    <property type="match status" value="1"/>
</dbReference>
<comment type="catalytic activity">
    <reaction evidence="13">
        <text>apo-[ACP] + CoA = holo-[ACP] + adenosine 3',5'-bisphosphate + H(+)</text>
        <dbReference type="Rhea" id="RHEA:12068"/>
        <dbReference type="Rhea" id="RHEA-COMP:9685"/>
        <dbReference type="Rhea" id="RHEA-COMP:9690"/>
        <dbReference type="ChEBI" id="CHEBI:15378"/>
        <dbReference type="ChEBI" id="CHEBI:29999"/>
        <dbReference type="ChEBI" id="CHEBI:57287"/>
        <dbReference type="ChEBI" id="CHEBI:58343"/>
        <dbReference type="ChEBI" id="CHEBI:64479"/>
        <dbReference type="EC" id="2.7.8.7"/>
    </reaction>
</comment>
<keyword evidence="11 13" id="KW-0275">Fatty acid biosynthesis</keyword>
<keyword evidence="9 14" id="KW-0520">NAD</keyword>
<evidence type="ECO:0000256" key="5">
    <source>
        <dbReference type="ARBA" id="ARBA00022832"/>
    </source>
</evidence>
<dbReference type="GO" id="GO:0006633">
    <property type="term" value="P:fatty acid biosynthetic process"/>
    <property type="evidence" value="ECO:0007669"/>
    <property type="project" value="UniProtKB-UniRule"/>
</dbReference>
<dbReference type="GO" id="GO:0110051">
    <property type="term" value="P:metabolite repair"/>
    <property type="evidence" value="ECO:0007669"/>
    <property type="project" value="TreeGrafter"/>
</dbReference>
<name>A0A1M6DNJ2_9FIRM</name>
<dbReference type="InterPro" id="IPR008278">
    <property type="entry name" value="4-PPantetheinyl_Trfase_dom"/>
</dbReference>